<evidence type="ECO:0000259" key="16">
    <source>
        <dbReference type="Pfam" id="PF01225"/>
    </source>
</evidence>
<keyword evidence="9 14" id="KW-0133">Cell shape</keyword>
<feature type="domain" description="Mur ligase central" evidence="18">
    <location>
        <begin position="109"/>
        <end position="289"/>
    </location>
</feature>
<dbReference type="SUPFAM" id="SSF53244">
    <property type="entry name" value="MurD-like peptide ligases, peptide-binding domain"/>
    <property type="match status" value="1"/>
</dbReference>
<dbReference type="PANTHER" id="PTHR43445:SF3">
    <property type="entry name" value="UDP-N-ACETYLMURAMATE--L-ALANINE LIGASE"/>
    <property type="match status" value="1"/>
</dbReference>
<evidence type="ECO:0000256" key="11">
    <source>
        <dbReference type="ARBA" id="ARBA00023306"/>
    </source>
</evidence>
<dbReference type="InterPro" id="IPR013221">
    <property type="entry name" value="Mur_ligase_cen"/>
</dbReference>
<dbReference type="InterPro" id="IPR004101">
    <property type="entry name" value="Mur_ligase_C"/>
</dbReference>
<dbReference type="RefSeq" id="WP_283399872.1">
    <property type="nucleotide sequence ID" value="NZ_FXUB01000001.1"/>
</dbReference>
<reference evidence="19 20" key="1">
    <citation type="submission" date="2017-05" db="EMBL/GenBank/DDBJ databases">
        <authorList>
            <person name="Varghese N."/>
            <person name="Submissions S."/>
        </authorList>
    </citation>
    <scope>NUCLEOTIDE SEQUENCE [LARGE SCALE GENOMIC DNA]</scope>
    <source>
        <strain evidence="19 20">DSM 15522</strain>
    </source>
</reference>
<gene>
    <name evidence="14" type="primary">murC</name>
    <name evidence="19" type="ORF">SAMN06265339_0366</name>
</gene>
<keyword evidence="5 14" id="KW-0436">Ligase</keyword>
<comment type="catalytic activity">
    <reaction evidence="13 14">
        <text>UDP-N-acetyl-alpha-D-muramate + L-alanine + ATP = UDP-N-acetyl-alpha-D-muramoyl-L-alanine + ADP + phosphate + H(+)</text>
        <dbReference type="Rhea" id="RHEA:23372"/>
        <dbReference type="ChEBI" id="CHEBI:15378"/>
        <dbReference type="ChEBI" id="CHEBI:30616"/>
        <dbReference type="ChEBI" id="CHEBI:43474"/>
        <dbReference type="ChEBI" id="CHEBI:57972"/>
        <dbReference type="ChEBI" id="CHEBI:70757"/>
        <dbReference type="ChEBI" id="CHEBI:83898"/>
        <dbReference type="ChEBI" id="CHEBI:456216"/>
        <dbReference type="EC" id="6.3.2.8"/>
    </reaction>
</comment>
<keyword evidence="12 14" id="KW-0961">Cell wall biogenesis/degradation</keyword>
<dbReference type="EMBL" id="FXUB01000001">
    <property type="protein sequence ID" value="SMP06348.1"/>
    <property type="molecule type" value="Genomic_DNA"/>
</dbReference>
<dbReference type="InterPro" id="IPR036615">
    <property type="entry name" value="Mur_ligase_C_dom_sf"/>
</dbReference>
<evidence type="ECO:0000259" key="17">
    <source>
        <dbReference type="Pfam" id="PF02875"/>
    </source>
</evidence>
<keyword evidence="4 14" id="KW-0963">Cytoplasm</keyword>
<dbReference type="SUPFAM" id="SSF53623">
    <property type="entry name" value="MurD-like peptide ligases, catalytic domain"/>
    <property type="match status" value="1"/>
</dbReference>
<evidence type="ECO:0000256" key="12">
    <source>
        <dbReference type="ARBA" id="ARBA00023316"/>
    </source>
</evidence>
<dbReference type="Gene3D" id="3.40.1190.10">
    <property type="entry name" value="Mur-like, catalytic domain"/>
    <property type="match status" value="1"/>
</dbReference>
<feature type="binding site" evidence="14">
    <location>
        <begin position="111"/>
        <end position="117"/>
    </location>
    <ligand>
        <name>ATP</name>
        <dbReference type="ChEBI" id="CHEBI:30616"/>
    </ligand>
</feature>
<comment type="subcellular location">
    <subcellularLocation>
        <location evidence="1 14">Cytoplasm</location>
    </subcellularLocation>
</comment>
<keyword evidence="11 14" id="KW-0131">Cell cycle</keyword>
<keyword evidence="6 14" id="KW-0132">Cell division</keyword>
<evidence type="ECO:0000256" key="6">
    <source>
        <dbReference type="ARBA" id="ARBA00022618"/>
    </source>
</evidence>
<evidence type="ECO:0000256" key="1">
    <source>
        <dbReference type="ARBA" id="ARBA00004496"/>
    </source>
</evidence>
<keyword evidence="15" id="KW-0472">Membrane</keyword>
<comment type="similarity">
    <text evidence="14">Belongs to the MurCDEF family.</text>
</comment>
<keyword evidence="10 14" id="KW-0573">Peptidoglycan synthesis</keyword>
<evidence type="ECO:0000256" key="4">
    <source>
        <dbReference type="ARBA" id="ARBA00022490"/>
    </source>
</evidence>
<dbReference type="NCBIfam" id="TIGR01082">
    <property type="entry name" value="murC"/>
    <property type="match status" value="1"/>
</dbReference>
<dbReference type="InterPro" id="IPR005758">
    <property type="entry name" value="UDP-N-AcMur_Ala_ligase_MurC"/>
</dbReference>
<evidence type="ECO:0000256" key="7">
    <source>
        <dbReference type="ARBA" id="ARBA00022741"/>
    </source>
</evidence>
<dbReference type="SUPFAM" id="SSF51984">
    <property type="entry name" value="MurCD N-terminal domain"/>
    <property type="match status" value="1"/>
</dbReference>
<evidence type="ECO:0000256" key="13">
    <source>
        <dbReference type="ARBA" id="ARBA00047833"/>
    </source>
</evidence>
<dbReference type="Gene3D" id="3.90.190.20">
    <property type="entry name" value="Mur ligase, C-terminal domain"/>
    <property type="match status" value="1"/>
</dbReference>
<evidence type="ECO:0000256" key="2">
    <source>
        <dbReference type="ARBA" id="ARBA00004752"/>
    </source>
</evidence>
<evidence type="ECO:0000313" key="20">
    <source>
        <dbReference type="Proteomes" id="UP001157911"/>
    </source>
</evidence>
<comment type="pathway">
    <text evidence="2 14">Cell wall biogenesis; peptidoglycan biosynthesis.</text>
</comment>
<dbReference type="Pfam" id="PF01225">
    <property type="entry name" value="Mur_ligase"/>
    <property type="match status" value="1"/>
</dbReference>
<keyword evidence="15" id="KW-0812">Transmembrane</keyword>
<organism evidence="19 20">
    <name type="scientific">Desulfurobacterium pacificum</name>
    <dbReference type="NCBI Taxonomy" id="240166"/>
    <lineage>
        <taxon>Bacteria</taxon>
        <taxon>Pseudomonadati</taxon>
        <taxon>Aquificota</taxon>
        <taxon>Aquificia</taxon>
        <taxon>Desulfurobacteriales</taxon>
        <taxon>Desulfurobacteriaceae</taxon>
        <taxon>Desulfurobacterium</taxon>
    </lineage>
</organism>
<dbReference type="Pfam" id="PF02875">
    <property type="entry name" value="Mur_ligase_C"/>
    <property type="match status" value="1"/>
</dbReference>
<dbReference type="PANTHER" id="PTHR43445">
    <property type="entry name" value="UDP-N-ACETYLMURAMATE--L-ALANINE LIGASE-RELATED"/>
    <property type="match status" value="1"/>
</dbReference>
<evidence type="ECO:0000256" key="5">
    <source>
        <dbReference type="ARBA" id="ARBA00022598"/>
    </source>
</evidence>
<evidence type="ECO:0000313" key="19">
    <source>
        <dbReference type="EMBL" id="SMP06348.1"/>
    </source>
</evidence>
<dbReference type="InterPro" id="IPR050061">
    <property type="entry name" value="MurCDEF_pg_biosynth"/>
</dbReference>
<protein>
    <recommendedName>
        <fullName evidence="3 14">UDP-N-acetylmuramate--L-alanine ligase</fullName>
        <ecNumber evidence="3 14">6.3.2.8</ecNumber>
    </recommendedName>
    <alternativeName>
        <fullName evidence="14">UDP-N-acetylmuramoyl-L-alanine synthetase</fullName>
    </alternativeName>
</protein>
<sequence>MEKRLKVHVVGIGGIGMSGIALILKDRGYEVSGSDIKESVMTQKLREKGIKVFIGHSPENVKGADIVIYSSAVKSDNVEIVEAKRRKIPTLPRSDILSDVMRFKEGIAVAGTHGKTTTSSMISTVFYSAGLNPTILVGGRLSLLGGINAQSGDGDWLIAEADESDGTFLKLSPTLSVITNIDRDHLDFYGSLENLKSAFVEFANRVAFYGKVFLCGECPNVRNILEKVYKRKSTYGFSENWDFYAPSVVYKGLGSFFEIYYRGDKLGNVKLNVPGEHNVLNAIATVAVCLEAGIPFSEVAEYLEQFRNASRRMELKGTVKGITFIDDYAHHPSEIKATYSAVRKAFPNRKIVVLFQPHRYSRTKILWKEFVRVLKAIPDLFICDIYPAGEKEIEGIDAEKLAKECGAVYLGSLEKACKRISANLKQGDVFLSMGAGDITKAFDLIRSEIDE</sequence>
<accession>A0ABY1NF26</accession>
<evidence type="ECO:0000256" key="10">
    <source>
        <dbReference type="ARBA" id="ARBA00022984"/>
    </source>
</evidence>
<dbReference type="Gene3D" id="3.40.50.720">
    <property type="entry name" value="NAD(P)-binding Rossmann-like Domain"/>
    <property type="match status" value="1"/>
</dbReference>
<dbReference type="Proteomes" id="UP001157911">
    <property type="component" value="Unassembled WGS sequence"/>
</dbReference>
<dbReference type="GO" id="GO:0016874">
    <property type="term" value="F:ligase activity"/>
    <property type="evidence" value="ECO:0007669"/>
    <property type="project" value="UniProtKB-KW"/>
</dbReference>
<keyword evidence="20" id="KW-1185">Reference proteome</keyword>
<dbReference type="InterPro" id="IPR000713">
    <property type="entry name" value="Mur_ligase_N"/>
</dbReference>
<name>A0ABY1NF26_9BACT</name>
<keyword evidence="8 14" id="KW-0067">ATP-binding</keyword>
<dbReference type="Pfam" id="PF08245">
    <property type="entry name" value="Mur_ligase_M"/>
    <property type="match status" value="1"/>
</dbReference>
<evidence type="ECO:0000256" key="14">
    <source>
        <dbReference type="HAMAP-Rule" id="MF_00046"/>
    </source>
</evidence>
<keyword evidence="15" id="KW-1133">Transmembrane helix</keyword>
<evidence type="ECO:0000259" key="18">
    <source>
        <dbReference type="Pfam" id="PF08245"/>
    </source>
</evidence>
<evidence type="ECO:0000256" key="9">
    <source>
        <dbReference type="ARBA" id="ARBA00022960"/>
    </source>
</evidence>
<proteinExistence type="inferred from homology"/>
<dbReference type="HAMAP" id="MF_00046">
    <property type="entry name" value="MurC"/>
    <property type="match status" value="1"/>
</dbReference>
<feature type="domain" description="Mur ligase C-terminal" evidence="17">
    <location>
        <begin position="311"/>
        <end position="436"/>
    </location>
</feature>
<feature type="domain" description="Mur ligase N-terminal catalytic" evidence="16">
    <location>
        <begin position="6"/>
        <end position="103"/>
    </location>
</feature>
<evidence type="ECO:0000256" key="8">
    <source>
        <dbReference type="ARBA" id="ARBA00022840"/>
    </source>
</evidence>
<feature type="transmembrane region" description="Helical" evidence="15">
    <location>
        <begin position="7"/>
        <end position="24"/>
    </location>
</feature>
<keyword evidence="7 14" id="KW-0547">Nucleotide-binding</keyword>
<evidence type="ECO:0000256" key="15">
    <source>
        <dbReference type="SAM" id="Phobius"/>
    </source>
</evidence>
<comment type="caution">
    <text evidence="19">The sequence shown here is derived from an EMBL/GenBank/DDBJ whole genome shotgun (WGS) entry which is preliminary data.</text>
</comment>
<dbReference type="InterPro" id="IPR036565">
    <property type="entry name" value="Mur-like_cat_sf"/>
</dbReference>
<dbReference type="EC" id="6.3.2.8" evidence="3 14"/>
<comment type="function">
    <text evidence="14">Cell wall formation.</text>
</comment>
<evidence type="ECO:0000256" key="3">
    <source>
        <dbReference type="ARBA" id="ARBA00012211"/>
    </source>
</evidence>